<proteinExistence type="predicted"/>
<evidence type="ECO:0000313" key="3">
    <source>
        <dbReference type="Proteomes" id="UP001412239"/>
    </source>
</evidence>
<reference evidence="2" key="1">
    <citation type="submission" date="2015-10" db="EMBL/GenBank/DDBJ databases">
        <authorList>
            <person name="Regsiter A."/>
            <person name="william w."/>
        </authorList>
    </citation>
    <scope>NUCLEOTIDE SEQUENCE</scope>
    <source>
        <strain evidence="2">Montdore</strain>
    </source>
</reference>
<organism evidence="2 3">
    <name type="scientific">Tuber aestivum</name>
    <name type="common">summer truffle</name>
    <dbReference type="NCBI Taxonomy" id="59557"/>
    <lineage>
        <taxon>Eukaryota</taxon>
        <taxon>Fungi</taxon>
        <taxon>Dikarya</taxon>
        <taxon>Ascomycota</taxon>
        <taxon>Pezizomycotina</taxon>
        <taxon>Pezizomycetes</taxon>
        <taxon>Pezizales</taxon>
        <taxon>Tuberaceae</taxon>
        <taxon>Tuber</taxon>
    </lineage>
</organism>
<dbReference type="Proteomes" id="UP001412239">
    <property type="component" value="Unassembled WGS sequence"/>
</dbReference>
<evidence type="ECO:0000256" key="1">
    <source>
        <dbReference type="SAM" id="MobiDB-lite"/>
    </source>
</evidence>
<keyword evidence="3" id="KW-1185">Reference proteome</keyword>
<name>A0A292PM45_9PEZI</name>
<sequence>MWVLYSLFIRLAISQQVLIPGQGVPQVGISNNPTRRTLAFDGVQFVEELMSANVDRTNKVNSFSVNWKSADSVTFAAAAAQVRIPLFISSDTSKDAAIEWFEARHRNAVQNVLRELGVQGSMEEQINGEIPGYGTITTTTAPPSTTSTPTSTSSASPASSATSPATANPGTTTAPEPVPQVAPGQSGRCFRAEDS</sequence>
<accession>A0A292PM45</accession>
<feature type="compositionally biased region" description="Low complexity" evidence="1">
    <location>
        <begin position="137"/>
        <end position="175"/>
    </location>
</feature>
<evidence type="ECO:0000313" key="2">
    <source>
        <dbReference type="EMBL" id="CUS07765.1"/>
    </source>
</evidence>
<feature type="region of interest" description="Disordered" evidence="1">
    <location>
        <begin position="128"/>
        <end position="195"/>
    </location>
</feature>
<dbReference type="AlphaFoldDB" id="A0A292PM45"/>
<protein>
    <submittedName>
        <fullName evidence="2">Uncharacterized protein</fullName>
    </submittedName>
</protein>
<dbReference type="EMBL" id="LN891179">
    <property type="protein sequence ID" value="CUS07765.1"/>
    <property type="molecule type" value="Genomic_DNA"/>
</dbReference>
<gene>
    <name evidence="2" type="ORF">GSTUAT00008173001</name>
</gene>